<dbReference type="InterPro" id="IPR028978">
    <property type="entry name" value="Chorismate_lyase_/UTRA_dom_sf"/>
</dbReference>
<dbReference type="Pfam" id="PF04345">
    <property type="entry name" value="Chor_lyase"/>
    <property type="match status" value="1"/>
</dbReference>
<dbReference type="AlphaFoldDB" id="A0A9X2D1X2"/>
<dbReference type="EMBL" id="JAJKBJ010000009">
    <property type="protein sequence ID" value="MCL9684252.1"/>
    <property type="molecule type" value="Genomic_DNA"/>
</dbReference>
<gene>
    <name evidence="1" type="ORF">LOX96_09125</name>
</gene>
<evidence type="ECO:0000313" key="2">
    <source>
        <dbReference type="Proteomes" id="UP001139721"/>
    </source>
</evidence>
<dbReference type="InterPro" id="IPR007440">
    <property type="entry name" value="Chorismate--pyruvate_lyase"/>
</dbReference>
<comment type="caution">
    <text evidence="1">The sequence shown here is derived from an EMBL/GenBank/DDBJ whole genome shotgun (WGS) entry which is preliminary data.</text>
</comment>
<name>A0A9X2D1X2_9GAMM</name>
<sequence length="178" mass="21534">MYINNQPVFTAETEHPEALKDWRVHQYSLTDKLRALKGSTQLELISQQWTKPTWWDTYLLQIKDELIFQREIMMKHQEIDCWYARTVIPQKCYHVDPKFFKRLEKESIRNLIFDSNRVHRVTMVSYPVDEQCIEFHWVKKNMKTINGIIWVRLAEFSLDHLESFYLAELLLPELESIS</sequence>
<evidence type="ECO:0000313" key="1">
    <source>
        <dbReference type="EMBL" id="MCL9684252.1"/>
    </source>
</evidence>
<dbReference type="GO" id="GO:0005737">
    <property type="term" value="C:cytoplasm"/>
    <property type="evidence" value="ECO:0007669"/>
    <property type="project" value="InterPro"/>
</dbReference>
<dbReference type="EC" id="4.1.3.40" evidence="1"/>
<dbReference type="Gene3D" id="3.40.1410.10">
    <property type="entry name" value="Chorismate lyase-like"/>
    <property type="match status" value="1"/>
</dbReference>
<dbReference type="RefSeq" id="WP_250421160.1">
    <property type="nucleotide sequence ID" value="NZ_JAJKBJ010000009.1"/>
</dbReference>
<keyword evidence="1" id="KW-0456">Lyase</keyword>
<dbReference type="SUPFAM" id="SSF64288">
    <property type="entry name" value="Chorismate lyase-like"/>
    <property type="match status" value="1"/>
</dbReference>
<reference evidence="1" key="1">
    <citation type="submission" date="2021-11" db="EMBL/GenBank/DDBJ databases">
        <title>Legionella maioricencis sp. nov., a new species isolated from hot water samples in Mallorca.</title>
        <authorList>
            <person name="Crespi S."/>
            <person name="Drasar V."/>
            <person name="Salva-Serra F."/>
            <person name="Jaen-Luchoro D."/>
            <person name="Pineiro-Iglesias B."/>
            <person name="Aliaga F."/>
            <person name="Fernandez-Juarez V."/>
            <person name="Coll G."/>
            <person name="Moore E.R.B."/>
            <person name="Bennasar-Figueras A."/>
        </authorList>
    </citation>
    <scope>NUCLEOTIDE SEQUENCE</scope>
    <source>
        <strain evidence="1">HCPI-6</strain>
    </source>
</reference>
<proteinExistence type="predicted"/>
<organism evidence="1 2">
    <name type="scientific">Legionella maioricensis</name>
    <dbReference type="NCBI Taxonomy" id="2896528"/>
    <lineage>
        <taxon>Bacteria</taxon>
        <taxon>Pseudomonadati</taxon>
        <taxon>Pseudomonadota</taxon>
        <taxon>Gammaproteobacteria</taxon>
        <taxon>Legionellales</taxon>
        <taxon>Legionellaceae</taxon>
        <taxon>Legionella</taxon>
    </lineage>
</organism>
<dbReference type="GO" id="GO:0006744">
    <property type="term" value="P:ubiquinone biosynthetic process"/>
    <property type="evidence" value="ECO:0007669"/>
    <property type="project" value="InterPro"/>
</dbReference>
<accession>A0A9X2D1X2</accession>
<keyword evidence="2" id="KW-1185">Reference proteome</keyword>
<dbReference type="GO" id="GO:0008813">
    <property type="term" value="F:chorismate lyase activity"/>
    <property type="evidence" value="ECO:0007669"/>
    <property type="project" value="UniProtKB-EC"/>
</dbReference>
<dbReference type="Proteomes" id="UP001139721">
    <property type="component" value="Unassembled WGS sequence"/>
</dbReference>
<protein>
    <submittedName>
        <fullName evidence="1">Chorismate lyase</fullName>
        <ecNumber evidence="1">4.1.3.40</ecNumber>
    </submittedName>
</protein>